<dbReference type="UniPathway" id="UPA00011"/>
<dbReference type="GO" id="GO:0005829">
    <property type="term" value="C:cytosol"/>
    <property type="evidence" value="ECO:0007669"/>
    <property type="project" value="TreeGrafter"/>
</dbReference>
<evidence type="ECO:0000256" key="6">
    <source>
        <dbReference type="ARBA" id="ARBA00023194"/>
    </source>
</evidence>
<dbReference type="InterPro" id="IPR001242">
    <property type="entry name" value="Condensation_dom"/>
</dbReference>
<dbReference type="Gene3D" id="3.30.300.30">
    <property type="match status" value="1"/>
</dbReference>
<dbReference type="PROSITE" id="PS00012">
    <property type="entry name" value="PHOSPHOPANTETHEINE"/>
    <property type="match status" value="1"/>
</dbReference>
<keyword evidence="6" id="KW-0045">Antibiotic biosynthesis</keyword>
<dbReference type="SUPFAM" id="SSF56801">
    <property type="entry name" value="Acetyl-CoA synthetase-like"/>
    <property type="match status" value="1"/>
</dbReference>
<dbReference type="InterPro" id="IPR010060">
    <property type="entry name" value="NRPS_synth"/>
</dbReference>
<dbReference type="Gene3D" id="3.30.559.30">
    <property type="entry name" value="Nonribosomal peptide synthetase, condensation domain"/>
    <property type="match status" value="2"/>
</dbReference>
<dbReference type="PROSITE" id="PS00455">
    <property type="entry name" value="AMP_BINDING"/>
    <property type="match status" value="1"/>
</dbReference>
<dbReference type="Pfam" id="PF00501">
    <property type="entry name" value="AMP-binding"/>
    <property type="match status" value="1"/>
</dbReference>
<organism evidence="7 8">
    <name type="scientific">Mycobacterium shigaense</name>
    <dbReference type="NCBI Taxonomy" id="722731"/>
    <lineage>
        <taxon>Bacteria</taxon>
        <taxon>Bacillati</taxon>
        <taxon>Actinomycetota</taxon>
        <taxon>Actinomycetes</taxon>
        <taxon>Mycobacteriales</taxon>
        <taxon>Mycobacteriaceae</taxon>
        <taxon>Mycobacterium</taxon>
        <taxon>Mycobacterium simiae complex</taxon>
    </lineage>
</organism>
<dbReference type="FunFam" id="3.30.300.30:FF:000010">
    <property type="entry name" value="Enterobactin synthetase component F"/>
    <property type="match status" value="1"/>
</dbReference>
<dbReference type="GO" id="GO:0031177">
    <property type="term" value="F:phosphopantetheine binding"/>
    <property type="evidence" value="ECO:0007669"/>
    <property type="project" value="TreeGrafter"/>
</dbReference>
<comment type="similarity">
    <text evidence="2">Belongs to the ATP-dependent AMP-binding enzyme family.</text>
</comment>
<dbReference type="InterPro" id="IPR006162">
    <property type="entry name" value="Ppantetheine_attach_site"/>
</dbReference>
<dbReference type="InterPro" id="IPR036736">
    <property type="entry name" value="ACP-like_sf"/>
</dbReference>
<dbReference type="InterPro" id="IPR045851">
    <property type="entry name" value="AMP-bd_C_sf"/>
</dbReference>
<evidence type="ECO:0000313" key="7">
    <source>
        <dbReference type="EMBL" id="BAX92557.1"/>
    </source>
</evidence>
<dbReference type="EMBL" id="AP018164">
    <property type="protein sequence ID" value="BAX92557.1"/>
    <property type="molecule type" value="Genomic_DNA"/>
</dbReference>
<protein>
    <submittedName>
        <fullName evidence="7">Putative non-ribosomal peptide synthetase</fullName>
    </submittedName>
</protein>
<evidence type="ECO:0000313" key="8">
    <source>
        <dbReference type="Proteomes" id="UP000217736"/>
    </source>
</evidence>
<evidence type="ECO:0000256" key="2">
    <source>
        <dbReference type="ARBA" id="ARBA00006432"/>
    </source>
</evidence>
<dbReference type="Gene3D" id="3.30.559.10">
    <property type="entry name" value="Chloramphenicol acetyltransferase-like domain"/>
    <property type="match status" value="3"/>
</dbReference>
<dbReference type="Gene3D" id="1.10.1200.10">
    <property type="entry name" value="ACP-like"/>
    <property type="match status" value="1"/>
</dbReference>
<dbReference type="InterPro" id="IPR009081">
    <property type="entry name" value="PP-bd_ACP"/>
</dbReference>
<dbReference type="InterPro" id="IPR010071">
    <property type="entry name" value="AA_adenyl_dom"/>
</dbReference>
<keyword evidence="8" id="KW-1185">Reference proteome</keyword>
<dbReference type="InterPro" id="IPR023213">
    <property type="entry name" value="CAT-like_dom_sf"/>
</dbReference>
<gene>
    <name evidence="7" type="ORF">MSG_02413</name>
</gene>
<dbReference type="Pfam" id="PF00668">
    <property type="entry name" value="Condensation"/>
    <property type="match status" value="3"/>
</dbReference>
<accession>A0A1Z4EHW7</accession>
<keyword evidence="4" id="KW-0597">Phosphoprotein</keyword>
<dbReference type="FunFam" id="3.40.50.980:FF:000001">
    <property type="entry name" value="Non-ribosomal peptide synthetase"/>
    <property type="match status" value="1"/>
</dbReference>
<dbReference type="GO" id="GO:0003824">
    <property type="term" value="F:catalytic activity"/>
    <property type="evidence" value="ECO:0007669"/>
    <property type="project" value="UniProtKB-KW"/>
</dbReference>
<sequence length="1640" mass="175321">MEIDDRALPLTRGQLDIWLAQQTSHSGPEWHLGQFVRIEGPVDADLLERAIKQTVQEAEPLRAVFFEVDGQVFQRALDNPEIALDFYDLTRADDPVRAAREMANSIQCVPMPLDGFLMKFALFQTRHDEYYWFACTHHIILDGSGIALVGRRIAAIYSAMVSGVPSSPAFFGALRDLIGIELEYEASNEYPEDRAYWAVNLPSGTGPDNLLPQTGDERDSYWPSEPAEFDPAAVDRIKELAKRVGVRRPSIIAAVCALLVRGYCEDGSDEIVLDFPVSRRVRPESKILPGMFAGVVPLVFKAAPTSSVSEFCRQVDIRMREALRHQRFPVRTLEGDNGVRDPRRAANRVVVNFILSRLTLDFGGSQATATFTTFGPVAHFGLFFLGFGNQHLLSTVGTGQPFASFDVADLAGRVERLLEAMAADPNRTLSSMDVLVDPDRARLDEIGNRAALTAPADAPVSIPELFAVHVASNPEAEAVTCAGRALTYRQLDEAANRLAQLLADHGAGPGSSVALAFSRSVEAITAILAVLKTGAAYLPIDPALPPARLQFMLEDAAPVAAVTTADLADLFDGLDLAIIDAGDPRIDAQPATPLPSPGPDDVAYLIYTSGTTGVPKGVAVSHRNVTRLLGPLDAGLPAAGVWSQCHSYAFDVSVWEIFGALLRGGRLVVAPEAVSGSPQDLHALLIHEQVSVLTQTPSAVAMLPSEGLDSVALVMAGEACPPEVVDRWAPGRVMVNAYGPTETTMCVSISAPLTPGTGAPIGSPVPGAALFALDGWLRPVPAGVVGELYVAGDGVAGGYVGRTPLTASRFVACPFGKPGTRMYRTGDLVVWGPDGQLRSLGRADDQVKIRGYRIKVGEVRAALAALDGVEQAVVIAREDRPGDKRLVGYLTGTADPAEARAALADRLPAYLVPAAVVVLDALPLTSNGKLDTRALPAPEYNAGEYRAPTSAVEEILAGIYAEVLGLERVGVDESFFELGGDSILSMQVVARARAAGLVFRPRDVFVEQTVAGLARVTTAAGGEAGPVDEGIGTVVATPIMRWLHSVDGPVDQFNQTVLVEAPAGAAEADVVVVLQAVLDRHAMLRLRVAEDGAGGWALTAPEPGSVDARECLRAADALSDRVLVEARSRLQPAAGKMLSAVWIESTGQLVLTVHHLAVDAVSWWVLLEDLNTAWAQHCGGQPVVLPATGTSFTRWAALLAEHARTAAVVEHAQAWQQVAATPAALPAVRPELDTYATADTLSVSLDADITALLLGEVPAAFRAGVHEILLIAFGLACAEFLNRRDTPIGIDVEGHGRHEEYFGDVDLSRTVGWFTAKHPVSLALGGLSWSQVVAGEGALGALIKDAKEQLRALPDPLSYGLLRYLNDDVDLDGADPAIGFNYLGRLGAAVHASGDMWWIGLEGMSMTDAAAAVPMPLAHTLEVNAVTVDANTGPELHANWTWAPSALDHAAVNRLSQLWFDVLTGICAHVRRGGGGLTPSDIAPARLTQRQIEDLQRRYRIADVLPLTPLQQGLLFHSRAARGDDDMYAVQLDFTVTGPLDPRRLRDAVQAVIARHPHLVARFCNDYDEPVQIIPADPAAEWRYVELDTDDADSDEKIQGLCAAERAAVCDFADQPAFRALLIRTAAGRPRCPVPNRLWA</sequence>
<dbReference type="Gene3D" id="3.40.50.980">
    <property type="match status" value="2"/>
</dbReference>
<dbReference type="SUPFAM" id="SSF52777">
    <property type="entry name" value="CoA-dependent acyltransferases"/>
    <property type="match status" value="5"/>
</dbReference>
<dbReference type="GO" id="GO:0043041">
    <property type="term" value="P:amino acid activation for nonribosomal peptide biosynthetic process"/>
    <property type="evidence" value="ECO:0007669"/>
    <property type="project" value="TreeGrafter"/>
</dbReference>
<dbReference type="InterPro" id="IPR025110">
    <property type="entry name" value="AMP-bd_C"/>
</dbReference>
<dbReference type="KEGG" id="mshg:MSG_02413"/>
<dbReference type="FunFam" id="3.40.50.12780:FF:000012">
    <property type="entry name" value="Non-ribosomal peptide synthetase"/>
    <property type="match status" value="1"/>
</dbReference>
<reference evidence="8" key="1">
    <citation type="submission" date="2017-06" db="EMBL/GenBank/DDBJ databases">
        <title>Complete Genome Sequence of Mycobacterium shigaense.</title>
        <authorList>
            <person name="Fukano H."/>
            <person name="Yoshida M."/>
            <person name="Kazumi Y."/>
            <person name="Ogura Y."/>
            <person name="Mitarai S."/>
            <person name="Hayashi T."/>
            <person name="Hoshino Y."/>
        </authorList>
    </citation>
    <scope>NUCLEOTIDE SEQUENCE [LARGE SCALE GENOMIC DNA]</scope>
    <source>
        <strain evidence="8">UN-152</strain>
    </source>
</reference>
<evidence type="ECO:0000256" key="5">
    <source>
        <dbReference type="ARBA" id="ARBA00022737"/>
    </source>
</evidence>
<keyword evidence="5" id="KW-0677">Repeat</keyword>
<dbReference type="InterPro" id="IPR020845">
    <property type="entry name" value="AMP-binding_CS"/>
</dbReference>
<dbReference type="InterPro" id="IPR000873">
    <property type="entry name" value="AMP-dep_synth/lig_dom"/>
</dbReference>
<keyword evidence="3" id="KW-0596">Phosphopantetheine</keyword>
<proteinExistence type="inferred from homology"/>
<name>A0A1Z4EHW7_9MYCO</name>
<dbReference type="NCBIfam" id="TIGR01720">
    <property type="entry name" value="NRPS-para261"/>
    <property type="match status" value="1"/>
</dbReference>
<dbReference type="GO" id="GO:0044550">
    <property type="term" value="P:secondary metabolite biosynthetic process"/>
    <property type="evidence" value="ECO:0007669"/>
    <property type="project" value="UniProtKB-ARBA"/>
</dbReference>
<comment type="cofactor">
    <cofactor evidence="1">
        <name>pantetheine 4'-phosphate</name>
        <dbReference type="ChEBI" id="CHEBI:47942"/>
    </cofactor>
</comment>
<dbReference type="Pfam" id="PF00550">
    <property type="entry name" value="PP-binding"/>
    <property type="match status" value="1"/>
</dbReference>
<evidence type="ECO:0000256" key="3">
    <source>
        <dbReference type="ARBA" id="ARBA00022450"/>
    </source>
</evidence>
<dbReference type="GO" id="GO:0017000">
    <property type="term" value="P:antibiotic biosynthetic process"/>
    <property type="evidence" value="ECO:0007669"/>
    <property type="project" value="UniProtKB-KW"/>
</dbReference>
<dbReference type="OrthoDB" id="4434566at2"/>
<dbReference type="Gene3D" id="2.30.38.10">
    <property type="entry name" value="Luciferase, Domain 3"/>
    <property type="match status" value="1"/>
</dbReference>
<evidence type="ECO:0000256" key="4">
    <source>
        <dbReference type="ARBA" id="ARBA00022553"/>
    </source>
</evidence>
<dbReference type="PANTHER" id="PTHR45527">
    <property type="entry name" value="NONRIBOSOMAL PEPTIDE SYNTHETASE"/>
    <property type="match status" value="1"/>
</dbReference>
<dbReference type="Pfam" id="PF13193">
    <property type="entry name" value="AMP-binding_C"/>
    <property type="match status" value="1"/>
</dbReference>
<dbReference type="GO" id="GO:0008610">
    <property type="term" value="P:lipid biosynthetic process"/>
    <property type="evidence" value="ECO:0007669"/>
    <property type="project" value="UniProtKB-ARBA"/>
</dbReference>
<dbReference type="FunFam" id="1.10.1200.10:FF:000005">
    <property type="entry name" value="Nonribosomal peptide synthetase 1"/>
    <property type="match status" value="1"/>
</dbReference>
<dbReference type="PROSITE" id="PS50075">
    <property type="entry name" value="CARRIER"/>
    <property type="match status" value="1"/>
</dbReference>
<evidence type="ECO:0000256" key="1">
    <source>
        <dbReference type="ARBA" id="ARBA00001957"/>
    </source>
</evidence>
<dbReference type="PANTHER" id="PTHR45527:SF14">
    <property type="entry name" value="PLIPASTATIN SYNTHASE SUBUNIT B"/>
    <property type="match status" value="1"/>
</dbReference>
<dbReference type="SUPFAM" id="SSF47336">
    <property type="entry name" value="ACP-like"/>
    <property type="match status" value="1"/>
</dbReference>
<dbReference type="Proteomes" id="UP000217736">
    <property type="component" value="Chromosome"/>
</dbReference>
<dbReference type="NCBIfam" id="TIGR01733">
    <property type="entry name" value="AA-adenyl-dom"/>
    <property type="match status" value="1"/>
</dbReference>
<dbReference type="RefSeq" id="WP_105886908.1">
    <property type="nucleotide sequence ID" value="NZ_AP018164.1"/>
</dbReference>